<proteinExistence type="predicted"/>
<comment type="caution">
    <text evidence="1">The sequence shown here is derived from an EMBL/GenBank/DDBJ whole genome shotgun (WGS) entry which is preliminary data.</text>
</comment>
<evidence type="ECO:0000313" key="2">
    <source>
        <dbReference type="Proteomes" id="UP000789860"/>
    </source>
</evidence>
<name>A0ACA9LMG1_9GLOM</name>
<gene>
    <name evidence="1" type="ORF">SCALOS_LOCUS4767</name>
</gene>
<feature type="non-terminal residue" evidence="1">
    <location>
        <position position="1"/>
    </location>
</feature>
<dbReference type="EMBL" id="CAJVPM010006808">
    <property type="protein sequence ID" value="CAG8539043.1"/>
    <property type="molecule type" value="Genomic_DNA"/>
</dbReference>
<sequence length="313" mass="38075">IVERGEVFTEGLDGEHFNENGIVYWRRRFEKSRVYQEREEKRIMCLNNVSIRIFYEKNYIFGKCDNNQNLGCGCSYDEIKKKFDELILIRPAISKERRYHCCECHNIFKFYKLDKDYKCKECYRIFCENLDEDDIRKIEYIQSNEYQKNLVNCVVCDKEHKRGNYIEWIGDFCDNHHQIAYKVWDDIQNPNKEIWTRIDHWTESTKSGMSYYPINKSAVHRTILILQGKSKLTYEEALEEQYGDKWNDRERIEIDKDERIRELERQIDEKTKEINVIKLELDRYKKLFMLIGNFVNLVRNFFNLFNSTDVILL</sequence>
<organism evidence="1 2">
    <name type="scientific">Scutellospora calospora</name>
    <dbReference type="NCBI Taxonomy" id="85575"/>
    <lineage>
        <taxon>Eukaryota</taxon>
        <taxon>Fungi</taxon>
        <taxon>Fungi incertae sedis</taxon>
        <taxon>Mucoromycota</taxon>
        <taxon>Glomeromycotina</taxon>
        <taxon>Glomeromycetes</taxon>
        <taxon>Diversisporales</taxon>
        <taxon>Gigasporaceae</taxon>
        <taxon>Scutellospora</taxon>
    </lineage>
</organism>
<protein>
    <submittedName>
        <fullName evidence="1">8715_t:CDS:1</fullName>
    </submittedName>
</protein>
<dbReference type="Proteomes" id="UP000789860">
    <property type="component" value="Unassembled WGS sequence"/>
</dbReference>
<reference evidence="1" key="1">
    <citation type="submission" date="2021-06" db="EMBL/GenBank/DDBJ databases">
        <authorList>
            <person name="Kallberg Y."/>
            <person name="Tangrot J."/>
            <person name="Rosling A."/>
        </authorList>
    </citation>
    <scope>NUCLEOTIDE SEQUENCE</scope>
    <source>
        <strain evidence="1">AU212A</strain>
    </source>
</reference>
<accession>A0ACA9LMG1</accession>
<keyword evidence="2" id="KW-1185">Reference proteome</keyword>
<evidence type="ECO:0000313" key="1">
    <source>
        <dbReference type="EMBL" id="CAG8539043.1"/>
    </source>
</evidence>